<dbReference type="PRINTS" id="PR00419">
    <property type="entry name" value="ADXRDTASE"/>
</dbReference>
<evidence type="ECO:0000256" key="8">
    <source>
        <dbReference type="PIRNR" id="PIRNR000362"/>
    </source>
</evidence>
<gene>
    <name evidence="11" type="ORF">WJX72_011281</name>
</gene>
<feature type="binding site" evidence="9">
    <location>
        <position position="81"/>
    </location>
    <ligand>
        <name>FAD</name>
        <dbReference type="ChEBI" id="CHEBI:57692"/>
    </ligand>
</feature>
<feature type="binding site" evidence="10">
    <location>
        <position position="413"/>
    </location>
    <ligand>
        <name>NADP(+)</name>
        <dbReference type="ChEBI" id="CHEBI:58349"/>
    </ligand>
</feature>
<dbReference type="SUPFAM" id="SSF51971">
    <property type="entry name" value="Nucleotide-binding domain"/>
    <property type="match status" value="1"/>
</dbReference>
<dbReference type="PANTHER" id="PTHR48467">
    <property type="entry name" value="GLUTAMATE SYNTHASE 1 [NADH], CHLOROPLASTIC-LIKE"/>
    <property type="match status" value="1"/>
</dbReference>
<dbReference type="EMBL" id="JALJOR010000001">
    <property type="protein sequence ID" value="KAK9830361.1"/>
    <property type="molecule type" value="Genomic_DNA"/>
</dbReference>
<evidence type="ECO:0000256" key="2">
    <source>
        <dbReference type="ARBA" id="ARBA00008312"/>
    </source>
</evidence>
<dbReference type="Pfam" id="PF13450">
    <property type="entry name" value="NAD_binding_8"/>
    <property type="match status" value="1"/>
</dbReference>
<feature type="binding site" evidence="10">
    <location>
        <begin position="233"/>
        <end position="234"/>
    </location>
    <ligand>
        <name>NADP(+)</name>
        <dbReference type="ChEBI" id="CHEBI:58349"/>
    </ligand>
</feature>
<sequence length="502" mass="54588">MFLRSALAWHACFHRSFVRSQAPVGCLPHTVSFATAADAPLHFCVVGSGPAGFYATDRLLKRFGDAVRVTLLDRLPTPFGLVRSGVAPDHPDTKNVINHFGQWAQDPRVEFVGNVTVGRDVQLTDLRRFYNAVILSYGAESNRQLNVPGRELKGTLSAREFVWWYNGHPEYRHLPIDLSATHAVAICGLGNVAIDCARILLRCPDELAKTDIAEHALAQLRQSAVKEVHLIGRRGPVQAAFTPKELRELLTLPGLQVHIDPQMLQLSPVDELEVKSTRMKRRVLEIITKAASASPKGTTDRHLHLHFLRTPAGILGDEEGGVSGLRLEQNELQVGQTGLGQRAVGTGRFEELKADLVLESIGYRSVPLDGVPFDQDAGIVPNELGRVLGGSSGSQPYERGLYVSGWVKRGPTGIIGTNLVDAGITVECIVEDAMASALPTVPANDCGAQALVAAIQDHGKQVVSFADWQKIDAAEVERGKAVGKPREKFTDVDEMLAVCKEQ</sequence>
<comment type="subcellular location">
    <subcellularLocation>
        <location evidence="8">Mitochondrion</location>
    </subcellularLocation>
</comment>
<dbReference type="EC" id="1.18.1.6" evidence="8"/>
<feature type="binding site" evidence="9">
    <location>
        <position position="406"/>
    </location>
    <ligand>
        <name>FAD</name>
        <dbReference type="ChEBI" id="CHEBI:57692"/>
    </ligand>
</feature>
<dbReference type="AlphaFoldDB" id="A0AAW1RA96"/>
<evidence type="ECO:0000256" key="9">
    <source>
        <dbReference type="PIRSR" id="PIRSR000362-1"/>
    </source>
</evidence>
<keyword evidence="8" id="KW-0496">Mitochondrion</keyword>
<dbReference type="Gene3D" id="3.40.50.720">
    <property type="entry name" value="NAD(P)-binding Rossmann-like Domain"/>
    <property type="match status" value="1"/>
</dbReference>
<dbReference type="InterPro" id="IPR055275">
    <property type="entry name" value="Ferredox_Rdtase"/>
</dbReference>
<accession>A0AAW1RA96</accession>
<dbReference type="Gene3D" id="3.50.50.60">
    <property type="entry name" value="FAD/NAD(P)-binding domain"/>
    <property type="match status" value="1"/>
</dbReference>
<feature type="binding site" evidence="9">
    <location>
        <position position="51"/>
    </location>
    <ligand>
        <name>FAD</name>
        <dbReference type="ChEBI" id="CHEBI:57692"/>
    </ligand>
</feature>
<feature type="binding site" evidence="9">
    <location>
        <begin position="413"/>
        <end position="415"/>
    </location>
    <ligand>
        <name>FAD</name>
        <dbReference type="ChEBI" id="CHEBI:57692"/>
    </ligand>
</feature>
<dbReference type="GO" id="GO:0005739">
    <property type="term" value="C:mitochondrion"/>
    <property type="evidence" value="ECO:0007669"/>
    <property type="project" value="UniProtKB-SubCell"/>
</dbReference>
<keyword evidence="12" id="KW-1185">Reference proteome</keyword>
<evidence type="ECO:0000256" key="4">
    <source>
        <dbReference type="ARBA" id="ARBA00022827"/>
    </source>
</evidence>
<proteinExistence type="inferred from homology"/>
<evidence type="ECO:0000313" key="11">
    <source>
        <dbReference type="EMBL" id="KAK9830361.1"/>
    </source>
</evidence>
<keyword evidence="6 8" id="KW-0560">Oxidoreductase</keyword>
<dbReference type="PIRSF" id="PIRSF000362">
    <property type="entry name" value="FNR"/>
    <property type="match status" value="1"/>
</dbReference>
<dbReference type="InterPro" id="IPR036188">
    <property type="entry name" value="FAD/NAD-bd_sf"/>
</dbReference>
<keyword evidence="4 8" id="KW-0274">FAD</keyword>
<evidence type="ECO:0000256" key="10">
    <source>
        <dbReference type="PIRSR" id="PIRSR000362-2"/>
    </source>
</evidence>
<comment type="catalytic activity">
    <reaction evidence="7 8">
        <text>2 reduced [adrenodoxin] + NADP(+) + H(+) = 2 oxidized [adrenodoxin] + NADPH</text>
        <dbReference type="Rhea" id="RHEA:42312"/>
        <dbReference type="Rhea" id="RHEA-COMP:9998"/>
        <dbReference type="Rhea" id="RHEA-COMP:9999"/>
        <dbReference type="ChEBI" id="CHEBI:15378"/>
        <dbReference type="ChEBI" id="CHEBI:33737"/>
        <dbReference type="ChEBI" id="CHEBI:33738"/>
        <dbReference type="ChEBI" id="CHEBI:57783"/>
        <dbReference type="ChEBI" id="CHEBI:58349"/>
        <dbReference type="EC" id="1.18.1.6"/>
    </reaction>
</comment>
<keyword evidence="5 8" id="KW-0521">NADP</keyword>
<evidence type="ECO:0000256" key="5">
    <source>
        <dbReference type="ARBA" id="ARBA00022857"/>
    </source>
</evidence>
<evidence type="ECO:0000256" key="7">
    <source>
        <dbReference type="ARBA" id="ARBA00048933"/>
    </source>
</evidence>
<reference evidence="11 12" key="1">
    <citation type="journal article" date="2024" name="Nat. Commun.">
        <title>Phylogenomics reveals the evolutionary origins of lichenization in chlorophyte algae.</title>
        <authorList>
            <person name="Puginier C."/>
            <person name="Libourel C."/>
            <person name="Otte J."/>
            <person name="Skaloud P."/>
            <person name="Haon M."/>
            <person name="Grisel S."/>
            <person name="Petersen M."/>
            <person name="Berrin J.G."/>
            <person name="Delaux P.M."/>
            <person name="Dal Grande F."/>
            <person name="Keller J."/>
        </authorList>
    </citation>
    <scope>NUCLEOTIDE SEQUENCE [LARGE SCALE GENOMIC DNA]</scope>
    <source>
        <strain evidence="11 12">SAG 2043</strain>
    </source>
</reference>
<name>A0AAW1RA96_9CHLO</name>
<dbReference type="PANTHER" id="PTHR48467:SF1">
    <property type="entry name" value="GLUTAMATE SYNTHASE 1 [NADH], CHLOROPLASTIC-LIKE"/>
    <property type="match status" value="1"/>
</dbReference>
<evidence type="ECO:0000256" key="3">
    <source>
        <dbReference type="ARBA" id="ARBA00022630"/>
    </source>
</evidence>
<organism evidence="11 12">
    <name type="scientific">[Myrmecia] bisecta</name>
    <dbReference type="NCBI Taxonomy" id="41462"/>
    <lineage>
        <taxon>Eukaryota</taxon>
        <taxon>Viridiplantae</taxon>
        <taxon>Chlorophyta</taxon>
        <taxon>core chlorophytes</taxon>
        <taxon>Trebouxiophyceae</taxon>
        <taxon>Trebouxiales</taxon>
        <taxon>Trebouxiaceae</taxon>
        <taxon>Myrmecia</taxon>
    </lineage>
</organism>
<dbReference type="GO" id="GO:0016491">
    <property type="term" value="F:oxidoreductase activity"/>
    <property type="evidence" value="ECO:0007669"/>
    <property type="project" value="UniProtKB-KW"/>
</dbReference>
<evidence type="ECO:0000256" key="1">
    <source>
        <dbReference type="ARBA" id="ARBA00001974"/>
    </source>
</evidence>
<comment type="similarity">
    <text evidence="2 8">Belongs to the ferredoxin--NADP reductase type 1 family.</text>
</comment>
<evidence type="ECO:0000313" key="12">
    <source>
        <dbReference type="Proteomes" id="UP001489004"/>
    </source>
</evidence>
<comment type="caution">
    <text evidence="11">The sequence shown here is derived from an EMBL/GenBank/DDBJ whole genome shotgun (WGS) entry which is preliminary data.</text>
</comment>
<protein>
    <recommendedName>
        <fullName evidence="8">NADPH:adrenodoxin oxidoreductase, mitochondrial</fullName>
        <ecNumber evidence="8">1.18.1.6</ecNumber>
    </recommendedName>
</protein>
<dbReference type="InterPro" id="IPR021163">
    <property type="entry name" value="Ferredox_Rdtase_adrenod"/>
</dbReference>
<comment type="cofactor">
    <cofactor evidence="1 8 9">
        <name>FAD</name>
        <dbReference type="ChEBI" id="CHEBI:57692"/>
    </cofactor>
</comment>
<feature type="binding site" evidence="9">
    <location>
        <position position="117"/>
    </location>
    <ligand>
        <name>FAD</name>
        <dbReference type="ChEBI" id="CHEBI:57692"/>
    </ligand>
</feature>
<dbReference type="Proteomes" id="UP001489004">
    <property type="component" value="Unassembled WGS sequence"/>
</dbReference>
<keyword evidence="3 8" id="KW-0285">Flavoprotein</keyword>
<feature type="binding site" evidence="10">
    <location>
        <position position="245"/>
    </location>
    <ligand>
        <name>NADP(+)</name>
        <dbReference type="ChEBI" id="CHEBI:58349"/>
    </ligand>
</feature>
<evidence type="ECO:0000256" key="6">
    <source>
        <dbReference type="ARBA" id="ARBA00023002"/>
    </source>
</evidence>